<reference evidence="2" key="1">
    <citation type="submission" date="2023-03" db="EMBL/GenBank/DDBJ databases">
        <title>Massive genome expansion in bonnet fungi (Mycena s.s.) driven by repeated elements and novel gene families across ecological guilds.</title>
        <authorList>
            <consortium name="Lawrence Berkeley National Laboratory"/>
            <person name="Harder C.B."/>
            <person name="Miyauchi S."/>
            <person name="Viragh M."/>
            <person name="Kuo A."/>
            <person name="Thoen E."/>
            <person name="Andreopoulos B."/>
            <person name="Lu D."/>
            <person name="Skrede I."/>
            <person name="Drula E."/>
            <person name="Henrissat B."/>
            <person name="Morin E."/>
            <person name="Kohler A."/>
            <person name="Barry K."/>
            <person name="LaButti K."/>
            <person name="Morin E."/>
            <person name="Salamov A."/>
            <person name="Lipzen A."/>
            <person name="Mereny Z."/>
            <person name="Hegedus B."/>
            <person name="Baldrian P."/>
            <person name="Stursova M."/>
            <person name="Weitz H."/>
            <person name="Taylor A."/>
            <person name="Grigoriev I.V."/>
            <person name="Nagy L.G."/>
            <person name="Martin F."/>
            <person name="Kauserud H."/>
        </authorList>
    </citation>
    <scope>NUCLEOTIDE SEQUENCE</scope>
    <source>
        <strain evidence="2">9284</strain>
    </source>
</reference>
<accession>A0AAD7G1W7</accession>
<evidence type="ECO:0000256" key="1">
    <source>
        <dbReference type="SAM" id="MobiDB-lite"/>
    </source>
</evidence>
<dbReference type="InterPro" id="IPR013083">
    <property type="entry name" value="Znf_RING/FYVE/PHD"/>
</dbReference>
<feature type="region of interest" description="Disordered" evidence="1">
    <location>
        <begin position="553"/>
        <end position="609"/>
    </location>
</feature>
<evidence type="ECO:0000313" key="2">
    <source>
        <dbReference type="EMBL" id="KAJ7649799.1"/>
    </source>
</evidence>
<dbReference type="Gene3D" id="3.30.200.20">
    <property type="entry name" value="Phosphorylase Kinase, domain 1"/>
    <property type="match status" value="1"/>
</dbReference>
<proteinExistence type="predicted"/>
<dbReference type="Gene3D" id="3.30.40.10">
    <property type="entry name" value="Zinc/RING finger domain, C3HC4 (zinc finger)"/>
    <property type="match status" value="1"/>
</dbReference>
<dbReference type="EMBL" id="JARKIF010000001">
    <property type="protein sequence ID" value="KAJ7649799.1"/>
    <property type="molecule type" value="Genomic_DNA"/>
</dbReference>
<feature type="region of interest" description="Disordered" evidence="1">
    <location>
        <begin position="59"/>
        <end position="89"/>
    </location>
</feature>
<evidence type="ECO:0008006" key="4">
    <source>
        <dbReference type="Google" id="ProtNLM"/>
    </source>
</evidence>
<dbReference type="Proteomes" id="UP001221142">
    <property type="component" value="Unassembled WGS sequence"/>
</dbReference>
<evidence type="ECO:0000313" key="3">
    <source>
        <dbReference type="Proteomes" id="UP001221142"/>
    </source>
</evidence>
<gene>
    <name evidence="2" type="ORF">FB45DRAFT_1049968</name>
</gene>
<comment type="caution">
    <text evidence="2">The sequence shown here is derived from an EMBL/GenBank/DDBJ whole genome shotgun (WGS) entry which is preliminary data.</text>
</comment>
<feature type="region of interest" description="Disordered" evidence="1">
    <location>
        <begin position="487"/>
        <end position="513"/>
    </location>
</feature>
<dbReference type="AlphaFoldDB" id="A0AAD7G1W7"/>
<protein>
    <recommendedName>
        <fullName evidence="4">Protein kinase domain-containing protein</fullName>
    </recommendedName>
</protein>
<keyword evidence="3" id="KW-1185">Reference proteome</keyword>
<sequence>MSFISNASGFTLGEGTYNSAQGNINNAQRDINDVHVNIYQHEGQRVDIGALLESLLGDKRRRREDSTDTEEPARKRRGENPGEEDGPEIIRYKDLKVTDEIGRGPGYLLYVGDIQRRAVIVKVFTAGTNARKHWEATVNLSERLLHPNVLRIEGTSSPASMHHFIAYEDAQGKKAAGPLAIALRDDLDTGILLGFKMISSLSAGIDYLSAQGITLTLGPESFDVFLDINDRFLLCINPPTDATHHEEDNTHGVWTLFNELCQKVLRSANRLLHDEDIKRTPAVFDDPSPRSPDMLKISVVTSRDQPTVQTEEFTATARDTAPSVPPRREFVWRMMDAPQSLASIATQIARDLDLRRASVNRLNRSDGGSIHRCPGYIREEVTLATRIADSAVVSHDTPTIHEVCSVCHEVVNSGEVFRCVCGQEEPGSGPTVKCRSCKSWSHRDCGPTSTESICSLCSAVNSTLPQEDQIQSGGKVVDADVFPVGSGITGQDAEMGKGTGRSRLPPGPGLDLANTERTQARAAETLGRVASLDLDEILKTRMPRVWEFKEMMRESGFPESKRSSPWPRPSIRLGSTTASSTRHHPLPPRPDWVVRPRPKNDNISLLSRPSPTLPITYARSEPPVPAIVRRQLVEQRETLDVRELFRGRQI</sequence>
<dbReference type="InterPro" id="IPR011011">
    <property type="entry name" value="Znf_FYVE_PHD"/>
</dbReference>
<name>A0AAD7G1W7_9AGAR</name>
<dbReference type="CDD" id="cd15489">
    <property type="entry name" value="PHD_SF"/>
    <property type="match status" value="1"/>
</dbReference>
<organism evidence="2 3">
    <name type="scientific">Roridomyces roridus</name>
    <dbReference type="NCBI Taxonomy" id="1738132"/>
    <lineage>
        <taxon>Eukaryota</taxon>
        <taxon>Fungi</taxon>
        <taxon>Dikarya</taxon>
        <taxon>Basidiomycota</taxon>
        <taxon>Agaricomycotina</taxon>
        <taxon>Agaricomycetes</taxon>
        <taxon>Agaricomycetidae</taxon>
        <taxon>Agaricales</taxon>
        <taxon>Marasmiineae</taxon>
        <taxon>Mycenaceae</taxon>
        <taxon>Roridomyces</taxon>
    </lineage>
</organism>
<dbReference type="SUPFAM" id="SSF57903">
    <property type="entry name" value="FYVE/PHD zinc finger"/>
    <property type="match status" value="1"/>
</dbReference>